<gene>
    <name evidence="2" type="ORF">Q5P01_001016</name>
</gene>
<evidence type="ECO:0000256" key="1">
    <source>
        <dbReference type="SAM" id="MobiDB-lite"/>
    </source>
</evidence>
<sequence length="288" mass="31367">MQPFSFGSGPPPFRSPAVPGFYSHPKTKVLASRERREGPGFAKRRQSRGPRSAVLLGSAGLGSRRRTLCSARRWGASSLRRRASLLDNGVSEMGDRIERRRAAIAPGNRTCWLDRSMLSDSRSDYREPICDRRGLCDPLELAATPWRVRRQAGREVSSECPLACGSPCRPALLQARIELVRAQGRRRPRSRGAEILVASERGSYRGLLRVGRKARVSPRCEKGRASPRAAGSRVSVVRSQTDELRSSGCADRIGREASSVCVRQANAGVVRGAAATASLVFSAITTPC</sequence>
<dbReference type="EMBL" id="JAUPFM010000031">
    <property type="protein sequence ID" value="KAK2814636.1"/>
    <property type="molecule type" value="Genomic_DNA"/>
</dbReference>
<organism evidence="2 3">
    <name type="scientific">Channa striata</name>
    <name type="common">Snakehead murrel</name>
    <name type="synonym">Ophicephalus striatus</name>
    <dbReference type="NCBI Taxonomy" id="64152"/>
    <lineage>
        <taxon>Eukaryota</taxon>
        <taxon>Metazoa</taxon>
        <taxon>Chordata</taxon>
        <taxon>Craniata</taxon>
        <taxon>Vertebrata</taxon>
        <taxon>Euteleostomi</taxon>
        <taxon>Actinopterygii</taxon>
        <taxon>Neopterygii</taxon>
        <taxon>Teleostei</taxon>
        <taxon>Neoteleostei</taxon>
        <taxon>Acanthomorphata</taxon>
        <taxon>Anabantaria</taxon>
        <taxon>Anabantiformes</taxon>
        <taxon>Channoidei</taxon>
        <taxon>Channidae</taxon>
        <taxon>Channa</taxon>
    </lineage>
</organism>
<dbReference type="Proteomes" id="UP001187415">
    <property type="component" value="Unassembled WGS sequence"/>
</dbReference>
<proteinExistence type="predicted"/>
<dbReference type="AlphaFoldDB" id="A0AA88IDT7"/>
<feature type="region of interest" description="Disordered" evidence="1">
    <location>
        <begin position="1"/>
        <end position="51"/>
    </location>
</feature>
<protein>
    <submittedName>
        <fullName evidence="2">Uncharacterized protein</fullName>
    </submittedName>
</protein>
<comment type="caution">
    <text evidence="2">The sequence shown here is derived from an EMBL/GenBank/DDBJ whole genome shotgun (WGS) entry which is preliminary data.</text>
</comment>
<accession>A0AA88IDT7</accession>
<name>A0AA88IDT7_CHASR</name>
<reference evidence="2" key="1">
    <citation type="submission" date="2023-07" db="EMBL/GenBank/DDBJ databases">
        <title>Chromosome-level Genome Assembly of Striped Snakehead (Channa striata).</title>
        <authorList>
            <person name="Liu H."/>
        </authorList>
    </citation>
    <scope>NUCLEOTIDE SEQUENCE</scope>
    <source>
        <strain evidence="2">Gz</strain>
        <tissue evidence="2">Muscle</tissue>
    </source>
</reference>
<evidence type="ECO:0000313" key="2">
    <source>
        <dbReference type="EMBL" id="KAK2814636.1"/>
    </source>
</evidence>
<evidence type="ECO:0000313" key="3">
    <source>
        <dbReference type="Proteomes" id="UP001187415"/>
    </source>
</evidence>
<keyword evidence="3" id="KW-1185">Reference proteome</keyword>